<keyword evidence="3" id="KW-0997">Cell inner membrane</keyword>
<keyword evidence="7 11" id="KW-0472">Membrane</keyword>
<comment type="function">
    <text evidence="11">Fluoride-specific ion channel. Important for reducing fluoride concentration in the cell, thus reducing its toxicity.</text>
</comment>
<sequence length="125" mass="13456">MNSVILLASGGALGTIARYYGQQIANKYCTGAFPYGTFAVNVLGCLLIGLLSGRALSIPWLDQEGRRLLITGFCGGFTTFSTFAFENMVLLQKGEILVFLYYTLGSIGVGLLMVALGFWLTRPAL</sequence>
<dbReference type="PANTHER" id="PTHR28259:SF1">
    <property type="entry name" value="FLUORIDE EXPORT PROTEIN 1-RELATED"/>
    <property type="match status" value="1"/>
</dbReference>
<evidence type="ECO:0000256" key="11">
    <source>
        <dbReference type="HAMAP-Rule" id="MF_00454"/>
    </source>
</evidence>
<keyword evidence="2 11" id="KW-1003">Cell membrane</keyword>
<dbReference type="GO" id="GO:0062054">
    <property type="term" value="F:fluoride channel activity"/>
    <property type="evidence" value="ECO:0007669"/>
    <property type="project" value="UniProtKB-UniRule"/>
</dbReference>
<feature type="transmembrane region" description="Helical" evidence="11">
    <location>
        <begin position="33"/>
        <end position="56"/>
    </location>
</feature>
<organism evidence="12 13">
    <name type="scientific">Alloprevotella tannerae</name>
    <dbReference type="NCBI Taxonomy" id="76122"/>
    <lineage>
        <taxon>Bacteria</taxon>
        <taxon>Pseudomonadati</taxon>
        <taxon>Bacteroidota</taxon>
        <taxon>Bacteroidia</taxon>
        <taxon>Bacteroidales</taxon>
        <taxon>Prevotellaceae</taxon>
        <taxon>Alloprevotella</taxon>
    </lineage>
</organism>
<evidence type="ECO:0000256" key="10">
    <source>
        <dbReference type="ARBA" id="ARBA00035585"/>
    </source>
</evidence>
<comment type="subcellular location">
    <subcellularLocation>
        <location evidence="1 11">Cell membrane</location>
        <topology evidence="1 11">Multi-pass membrane protein</topology>
    </subcellularLocation>
</comment>
<evidence type="ECO:0000256" key="2">
    <source>
        <dbReference type="ARBA" id="ARBA00022475"/>
    </source>
</evidence>
<dbReference type="Proteomes" id="UP000704068">
    <property type="component" value="Unassembled WGS sequence"/>
</dbReference>
<keyword evidence="11" id="KW-0479">Metal-binding</keyword>
<comment type="similarity">
    <text evidence="9 11">Belongs to the fluoride channel Fluc/FEX (TC 1.A.43) family.</text>
</comment>
<comment type="catalytic activity">
    <reaction evidence="10">
        <text>fluoride(in) = fluoride(out)</text>
        <dbReference type="Rhea" id="RHEA:76159"/>
        <dbReference type="ChEBI" id="CHEBI:17051"/>
    </reaction>
    <physiologicalReaction direction="left-to-right" evidence="10">
        <dbReference type="Rhea" id="RHEA:76160"/>
    </physiologicalReaction>
</comment>
<evidence type="ECO:0000256" key="4">
    <source>
        <dbReference type="ARBA" id="ARBA00022692"/>
    </source>
</evidence>
<evidence type="ECO:0000256" key="3">
    <source>
        <dbReference type="ARBA" id="ARBA00022519"/>
    </source>
</evidence>
<feature type="binding site" evidence="11">
    <location>
        <position position="75"/>
    </location>
    <ligand>
        <name>Na(+)</name>
        <dbReference type="ChEBI" id="CHEBI:29101"/>
        <note>structural</note>
    </ligand>
</feature>
<feature type="transmembrane region" description="Helical" evidence="11">
    <location>
        <begin position="68"/>
        <end position="90"/>
    </location>
</feature>
<evidence type="ECO:0000256" key="7">
    <source>
        <dbReference type="ARBA" id="ARBA00023136"/>
    </source>
</evidence>
<comment type="caution">
    <text evidence="12">The sequence shown here is derived from an EMBL/GenBank/DDBJ whole genome shotgun (WGS) entry which is preliminary data.</text>
</comment>
<dbReference type="GO" id="GO:0046872">
    <property type="term" value="F:metal ion binding"/>
    <property type="evidence" value="ECO:0007669"/>
    <property type="project" value="UniProtKB-KW"/>
</dbReference>
<evidence type="ECO:0000313" key="13">
    <source>
        <dbReference type="Proteomes" id="UP000704068"/>
    </source>
</evidence>
<dbReference type="NCBIfam" id="TIGR00494">
    <property type="entry name" value="crcB"/>
    <property type="match status" value="1"/>
</dbReference>
<name>A0A929RWK1_9BACT</name>
<reference evidence="12" key="1">
    <citation type="submission" date="2020-04" db="EMBL/GenBank/DDBJ databases">
        <title>Deep metagenomics examines the oral microbiome during advanced dental caries in children, revealing novel taxa and co-occurrences with host molecules.</title>
        <authorList>
            <person name="Baker J.L."/>
            <person name="Morton J.T."/>
            <person name="Dinis M."/>
            <person name="Alvarez R."/>
            <person name="Tran N.C."/>
            <person name="Knight R."/>
            <person name="Edlund A."/>
        </authorList>
    </citation>
    <scope>NUCLEOTIDE SEQUENCE</scope>
    <source>
        <strain evidence="12">JCVI_34_bin.1</strain>
    </source>
</reference>
<proteinExistence type="inferred from homology"/>
<keyword evidence="11" id="KW-0813">Transport</keyword>
<comment type="activity regulation">
    <text evidence="11">Na(+) is not transported, but it plays an essential structural role and its presence is essential for fluoride channel function.</text>
</comment>
<evidence type="ECO:0000256" key="9">
    <source>
        <dbReference type="ARBA" id="ARBA00035120"/>
    </source>
</evidence>
<dbReference type="PANTHER" id="PTHR28259">
    <property type="entry name" value="FLUORIDE EXPORT PROTEIN 1-RELATED"/>
    <property type="match status" value="1"/>
</dbReference>
<protein>
    <recommendedName>
        <fullName evidence="11">Fluoride-specific ion channel FluC</fullName>
    </recommendedName>
</protein>
<evidence type="ECO:0000256" key="1">
    <source>
        <dbReference type="ARBA" id="ARBA00004651"/>
    </source>
</evidence>
<dbReference type="RefSeq" id="WP_303764141.1">
    <property type="nucleotide sequence ID" value="NZ_JABZGR010000017.1"/>
</dbReference>
<gene>
    <name evidence="11 12" type="primary">crcB</name>
    <name evidence="11" type="synonym">fluC</name>
    <name evidence="12" type="ORF">HXK21_06135</name>
</gene>
<keyword evidence="4 11" id="KW-0812">Transmembrane</keyword>
<evidence type="ECO:0000256" key="8">
    <source>
        <dbReference type="ARBA" id="ARBA00023303"/>
    </source>
</evidence>
<keyword evidence="6 11" id="KW-0406">Ion transport</keyword>
<dbReference type="GO" id="GO:0140114">
    <property type="term" value="P:cellular detoxification of fluoride"/>
    <property type="evidence" value="ECO:0007669"/>
    <property type="project" value="UniProtKB-UniRule"/>
</dbReference>
<accession>A0A929RWK1</accession>
<dbReference type="HAMAP" id="MF_00454">
    <property type="entry name" value="FluC"/>
    <property type="match status" value="1"/>
</dbReference>
<evidence type="ECO:0000256" key="5">
    <source>
        <dbReference type="ARBA" id="ARBA00022989"/>
    </source>
</evidence>
<dbReference type="Pfam" id="PF02537">
    <property type="entry name" value="CRCB"/>
    <property type="match status" value="1"/>
</dbReference>
<dbReference type="AlphaFoldDB" id="A0A929RWK1"/>
<dbReference type="EMBL" id="JABZGR010000017">
    <property type="protein sequence ID" value="MBF0970605.1"/>
    <property type="molecule type" value="Genomic_DNA"/>
</dbReference>
<dbReference type="GO" id="GO:0005886">
    <property type="term" value="C:plasma membrane"/>
    <property type="evidence" value="ECO:0007669"/>
    <property type="project" value="UniProtKB-SubCell"/>
</dbReference>
<keyword evidence="11" id="KW-0915">Sodium</keyword>
<evidence type="ECO:0000313" key="12">
    <source>
        <dbReference type="EMBL" id="MBF0970605.1"/>
    </source>
</evidence>
<feature type="transmembrane region" description="Helical" evidence="11">
    <location>
        <begin position="96"/>
        <end position="120"/>
    </location>
</feature>
<keyword evidence="8 11" id="KW-0407">Ion channel</keyword>
<evidence type="ECO:0000256" key="6">
    <source>
        <dbReference type="ARBA" id="ARBA00023065"/>
    </source>
</evidence>
<keyword evidence="5 11" id="KW-1133">Transmembrane helix</keyword>
<dbReference type="InterPro" id="IPR003691">
    <property type="entry name" value="FluC"/>
</dbReference>
<feature type="binding site" evidence="11">
    <location>
        <position position="78"/>
    </location>
    <ligand>
        <name>Na(+)</name>
        <dbReference type="ChEBI" id="CHEBI:29101"/>
        <note>structural</note>
    </ligand>
</feature>